<reference evidence="1" key="1">
    <citation type="submission" date="2022-11" db="EMBL/GenBank/DDBJ databases">
        <title>Temperate bacteriophages infecting mucin-degrading bacterium Ruminococcus gnavus from the human gut.</title>
        <authorList>
            <person name="Buttimer C."/>
        </authorList>
    </citation>
    <scope>NUCLEOTIDE SEQUENCE</scope>
    <source>
        <strain evidence="1">CCUG 49994</strain>
        <strain evidence="2">CCUG 52279</strain>
    </source>
</reference>
<protein>
    <recommendedName>
        <fullName evidence="4">ABC transporter ATP-binding protein</fullName>
    </recommendedName>
</protein>
<evidence type="ECO:0000313" key="1">
    <source>
        <dbReference type="EMBL" id="MCZ0667358.1"/>
    </source>
</evidence>
<dbReference type="EMBL" id="JAPRAY010000009">
    <property type="protein sequence ID" value="MCZ0667358.1"/>
    <property type="molecule type" value="Genomic_DNA"/>
</dbReference>
<evidence type="ECO:0008006" key="4">
    <source>
        <dbReference type="Google" id="ProtNLM"/>
    </source>
</evidence>
<dbReference type="EMBL" id="JAPRBD010000001">
    <property type="protein sequence ID" value="MCZ0688396.1"/>
    <property type="molecule type" value="Genomic_DNA"/>
</dbReference>
<feature type="non-terminal residue" evidence="1">
    <location>
        <position position="1"/>
    </location>
</feature>
<name>A0A9Q4EYK5_MEDGN</name>
<organism evidence="1 3">
    <name type="scientific">Mediterraneibacter gnavus</name>
    <name type="common">Ruminococcus gnavus</name>
    <dbReference type="NCBI Taxonomy" id="33038"/>
    <lineage>
        <taxon>Bacteria</taxon>
        <taxon>Bacillati</taxon>
        <taxon>Bacillota</taxon>
        <taxon>Clostridia</taxon>
        <taxon>Lachnospirales</taxon>
        <taxon>Lachnospiraceae</taxon>
        <taxon>Mediterraneibacter</taxon>
    </lineage>
</organism>
<evidence type="ECO:0000313" key="3">
    <source>
        <dbReference type="Proteomes" id="UP001079535"/>
    </source>
</evidence>
<dbReference type="Gene3D" id="3.40.50.300">
    <property type="entry name" value="P-loop containing nucleotide triphosphate hydrolases"/>
    <property type="match status" value="1"/>
</dbReference>
<evidence type="ECO:0000313" key="2">
    <source>
        <dbReference type="EMBL" id="MCZ0688396.1"/>
    </source>
</evidence>
<proteinExistence type="predicted"/>
<sequence length="60" mass="6612">MIVKNPDVMFFDQVTSNLATKTSGLLKESIHLIFADKTCIIITHDLEMASIADTSINLSD</sequence>
<dbReference type="RefSeq" id="WP_101878823.1">
    <property type="nucleotide sequence ID" value="NZ_BAABXV010000001.1"/>
</dbReference>
<dbReference type="InterPro" id="IPR027417">
    <property type="entry name" value="P-loop_NTPase"/>
</dbReference>
<dbReference type="Proteomes" id="UP001076974">
    <property type="component" value="Unassembled WGS sequence"/>
</dbReference>
<gene>
    <name evidence="2" type="ORF">OZZ16_00440</name>
    <name evidence="1" type="ORF">OZZ17_07340</name>
</gene>
<dbReference type="AlphaFoldDB" id="A0A9Q4EYK5"/>
<dbReference type="Proteomes" id="UP001079535">
    <property type="component" value="Unassembled WGS sequence"/>
</dbReference>
<comment type="caution">
    <text evidence="1">The sequence shown here is derived from an EMBL/GenBank/DDBJ whole genome shotgun (WGS) entry which is preliminary data.</text>
</comment>
<accession>A0A9Q4EYK5</accession>
<dbReference type="SUPFAM" id="SSF52540">
    <property type="entry name" value="P-loop containing nucleoside triphosphate hydrolases"/>
    <property type="match status" value="1"/>
</dbReference>